<evidence type="ECO:0000313" key="2">
    <source>
        <dbReference type="EMBL" id="MFD1220466.1"/>
    </source>
</evidence>
<dbReference type="SUPFAM" id="SSF56300">
    <property type="entry name" value="Metallo-dependent phosphatases"/>
    <property type="match status" value="1"/>
</dbReference>
<evidence type="ECO:0000259" key="1">
    <source>
        <dbReference type="Pfam" id="PF00149"/>
    </source>
</evidence>
<sequence>MGKKPVRFGIMADVHQDFMYKAEDRLRTFIEHMNRERVDFIIQLGDFCYPLPENRSFVNTWEQFEGPRYHVLGNHDMDKCSKRTIMDFIGMEQSYYSFDSGDYHFVVLDGNNLFLEGRYIDYEFCNYHKHPEANNYLTPEQLEWLRGDLAATDKTTVIFSHQNLESSYTDVNYGVHNSEDFRSIVKEANKAAGFNKVIACMNGHNHLDGVKVIDDLYFIHINSMSYFWMGKPYQHTVYSEEISGQHPILTMCAPYEEPLYAIVTLEDGRLKMEGRETGFVSASPLECGHSNSYGGHIVTARIADRVLKY</sequence>
<keyword evidence="3" id="KW-1185">Reference proteome</keyword>
<reference evidence="3" key="1">
    <citation type="journal article" date="2019" name="Int. J. Syst. Evol. Microbiol.">
        <title>The Global Catalogue of Microorganisms (GCM) 10K type strain sequencing project: providing services to taxonomists for standard genome sequencing and annotation.</title>
        <authorList>
            <consortium name="The Broad Institute Genomics Platform"/>
            <consortium name="The Broad Institute Genome Sequencing Center for Infectious Disease"/>
            <person name="Wu L."/>
            <person name="Ma J."/>
        </authorList>
    </citation>
    <scope>NUCLEOTIDE SEQUENCE [LARGE SCALE GENOMIC DNA]</scope>
    <source>
        <strain evidence="3">CCUG 53270</strain>
    </source>
</reference>
<name>A0ABW3UKX9_9BACL</name>
<feature type="domain" description="Calcineurin-like phosphoesterase" evidence="1">
    <location>
        <begin position="7"/>
        <end position="206"/>
    </location>
</feature>
<dbReference type="InterPro" id="IPR004843">
    <property type="entry name" value="Calcineurin-like_PHP"/>
</dbReference>
<dbReference type="EMBL" id="JBHTLU010000013">
    <property type="protein sequence ID" value="MFD1220466.1"/>
    <property type="molecule type" value="Genomic_DNA"/>
</dbReference>
<accession>A0ABW3UKX9</accession>
<dbReference type="InterPro" id="IPR029052">
    <property type="entry name" value="Metallo-depent_PP-like"/>
</dbReference>
<keyword evidence="2" id="KW-0378">Hydrolase</keyword>
<proteinExistence type="predicted"/>
<protein>
    <submittedName>
        <fullName evidence="2">Metallophosphoesterase family protein</fullName>
        <ecNumber evidence="2">3.1.-.-</ecNumber>
    </submittedName>
</protein>
<gene>
    <name evidence="2" type="ORF">ACFQ4B_10070</name>
</gene>
<dbReference type="EC" id="3.1.-.-" evidence="2"/>
<dbReference type="PANTHER" id="PTHR43143">
    <property type="entry name" value="METALLOPHOSPHOESTERASE, CALCINEURIN SUPERFAMILY"/>
    <property type="match status" value="1"/>
</dbReference>
<dbReference type="Proteomes" id="UP001597180">
    <property type="component" value="Unassembled WGS sequence"/>
</dbReference>
<dbReference type="Pfam" id="PF00149">
    <property type="entry name" value="Metallophos"/>
    <property type="match status" value="1"/>
</dbReference>
<dbReference type="GO" id="GO:0016787">
    <property type="term" value="F:hydrolase activity"/>
    <property type="evidence" value="ECO:0007669"/>
    <property type="project" value="UniProtKB-KW"/>
</dbReference>
<dbReference type="Gene3D" id="3.60.21.10">
    <property type="match status" value="1"/>
</dbReference>
<organism evidence="2 3">
    <name type="scientific">Paenibacillus vulneris</name>
    <dbReference type="NCBI Taxonomy" id="1133364"/>
    <lineage>
        <taxon>Bacteria</taxon>
        <taxon>Bacillati</taxon>
        <taxon>Bacillota</taxon>
        <taxon>Bacilli</taxon>
        <taxon>Bacillales</taxon>
        <taxon>Paenibacillaceae</taxon>
        <taxon>Paenibacillus</taxon>
    </lineage>
</organism>
<comment type="caution">
    <text evidence="2">The sequence shown here is derived from an EMBL/GenBank/DDBJ whole genome shotgun (WGS) entry which is preliminary data.</text>
</comment>
<dbReference type="PANTHER" id="PTHR43143:SF1">
    <property type="entry name" value="SERINE_THREONINE-PROTEIN PHOSPHATASE CPPED1"/>
    <property type="match status" value="1"/>
</dbReference>
<evidence type="ECO:0000313" key="3">
    <source>
        <dbReference type="Proteomes" id="UP001597180"/>
    </source>
</evidence>
<dbReference type="InterPro" id="IPR051918">
    <property type="entry name" value="STPP_CPPED1"/>
</dbReference>
<dbReference type="RefSeq" id="WP_345587107.1">
    <property type="nucleotide sequence ID" value="NZ_BAABJG010000006.1"/>
</dbReference>